<organism evidence="11 12">
    <name type="scientific">Anas platyrhynchos platyrhynchos</name>
    <name type="common">Northern mallard</name>
    <dbReference type="NCBI Taxonomy" id="8840"/>
    <lineage>
        <taxon>Eukaryota</taxon>
        <taxon>Metazoa</taxon>
        <taxon>Chordata</taxon>
        <taxon>Craniata</taxon>
        <taxon>Vertebrata</taxon>
        <taxon>Euteleostomi</taxon>
        <taxon>Archelosauria</taxon>
        <taxon>Archosauria</taxon>
        <taxon>Dinosauria</taxon>
        <taxon>Saurischia</taxon>
        <taxon>Theropoda</taxon>
        <taxon>Coelurosauria</taxon>
        <taxon>Aves</taxon>
        <taxon>Neognathae</taxon>
        <taxon>Galloanserae</taxon>
        <taxon>Anseriformes</taxon>
        <taxon>Anatidae</taxon>
        <taxon>Anatinae</taxon>
        <taxon>Anas</taxon>
    </lineage>
</organism>
<dbReference type="Proteomes" id="UP000016666">
    <property type="component" value="Chromosome 18"/>
</dbReference>
<dbReference type="InterPro" id="IPR044926">
    <property type="entry name" value="RGS_subdomain_2"/>
</dbReference>
<evidence type="ECO:0000256" key="6">
    <source>
        <dbReference type="ARBA" id="ARBA00023242"/>
    </source>
</evidence>
<name>A0A493SUR8_ANAPP</name>
<evidence type="ECO:0000259" key="10">
    <source>
        <dbReference type="PROSITE" id="PS50132"/>
    </source>
</evidence>
<dbReference type="InterPro" id="IPR034951">
    <property type="entry name" value="RGS_RGS3"/>
</dbReference>
<evidence type="ECO:0000256" key="1">
    <source>
        <dbReference type="ARBA" id="ARBA00004123"/>
    </source>
</evidence>
<feature type="chain" id="PRO_5019769364" description="Regulator of G-protein signaling 3" evidence="9">
    <location>
        <begin position="19"/>
        <end position="237"/>
    </location>
</feature>
<gene>
    <name evidence="11" type="primary">RGS3</name>
</gene>
<accession>A0A493SUR8</accession>
<keyword evidence="3" id="KW-0597">Phosphoprotein</keyword>
<keyword evidence="4" id="KW-0734">Signal transduction inhibitor</keyword>
<dbReference type="SMART" id="SM00315">
    <property type="entry name" value="RGS"/>
    <property type="match status" value="1"/>
</dbReference>
<protein>
    <recommendedName>
        <fullName evidence="8">Regulator of G-protein signaling 3</fullName>
    </recommendedName>
</protein>
<dbReference type="GO" id="GO:0005634">
    <property type="term" value="C:nucleus"/>
    <property type="evidence" value="ECO:0007669"/>
    <property type="project" value="UniProtKB-SubCell"/>
</dbReference>
<dbReference type="GO" id="GO:0005886">
    <property type="term" value="C:plasma membrane"/>
    <property type="evidence" value="ECO:0007669"/>
    <property type="project" value="UniProtKB-ARBA"/>
</dbReference>
<keyword evidence="6" id="KW-0539">Nucleus</keyword>
<dbReference type="Gene3D" id="1.10.167.10">
    <property type="entry name" value="Regulator of G-protein Signalling 4, domain 2"/>
    <property type="match status" value="1"/>
</dbReference>
<dbReference type="GO" id="GO:0005737">
    <property type="term" value="C:cytoplasm"/>
    <property type="evidence" value="ECO:0007669"/>
    <property type="project" value="UniProtKB-ARBA"/>
</dbReference>
<evidence type="ECO:0000256" key="8">
    <source>
        <dbReference type="ARBA" id="ARBA00070073"/>
    </source>
</evidence>
<sequence>MGSLKSLLSLSSWALSRAFPVLAQPQLPSQPSVDQIFFLPLERQSFPSSRATACGCSCAVGADAGCDTAAAGKDFAPGQWGQRVAGSGHSFANTQPFSCRPAPEEALKWGESLEKLLLHKYGLAAFRAFLRTEFSEENLEFWLACEEYKKIKSQSKMVSKAKKIFAEYIAIQSCKEVNLDSYTREHTKENLQNITRSCFDLAQKRIYGLMEKDSYPRFLRSDLYLDIINQKKASSPL</sequence>
<reference evidence="11 12" key="1">
    <citation type="submission" date="2017-10" db="EMBL/GenBank/DDBJ databases">
        <title>A new Pekin duck reference genome.</title>
        <authorList>
            <person name="Hou Z.-C."/>
            <person name="Zhou Z.-K."/>
            <person name="Zhu F."/>
            <person name="Hou S.-S."/>
        </authorList>
    </citation>
    <scope>NUCLEOTIDE SEQUENCE [LARGE SCALE GENOMIC DNA]</scope>
</reference>
<evidence type="ECO:0000256" key="5">
    <source>
        <dbReference type="ARBA" id="ARBA00022843"/>
    </source>
</evidence>
<dbReference type="Pfam" id="PF00615">
    <property type="entry name" value="RGS"/>
    <property type="match status" value="1"/>
</dbReference>
<dbReference type="InterPro" id="IPR016137">
    <property type="entry name" value="RGS"/>
</dbReference>
<reference evidence="11" key="3">
    <citation type="submission" date="2025-09" db="UniProtKB">
        <authorList>
            <consortium name="Ensembl"/>
        </authorList>
    </citation>
    <scope>IDENTIFICATION</scope>
</reference>
<evidence type="ECO:0000256" key="3">
    <source>
        <dbReference type="ARBA" id="ARBA00022553"/>
    </source>
</evidence>
<dbReference type="Ensembl" id="ENSAPLT00000032278.1">
    <property type="protein sequence ID" value="ENSAPLP00000017359.1"/>
    <property type="gene ID" value="ENSAPLG00000004884.2"/>
</dbReference>
<comment type="subcellular location">
    <subcellularLocation>
        <location evidence="1">Nucleus</location>
    </subcellularLocation>
</comment>
<evidence type="ECO:0000313" key="11">
    <source>
        <dbReference type="Ensembl" id="ENSAPLP00000017359.1"/>
    </source>
</evidence>
<feature type="domain" description="RGS" evidence="10">
    <location>
        <begin position="112"/>
        <end position="228"/>
    </location>
</feature>
<dbReference type="PANTHER" id="PTHR46848:SF1">
    <property type="entry name" value="REGULATOR OF G-PROTEIN SIGNALING 3"/>
    <property type="match status" value="1"/>
</dbReference>
<reference evidence="11" key="2">
    <citation type="submission" date="2025-08" db="UniProtKB">
        <authorList>
            <consortium name="Ensembl"/>
        </authorList>
    </citation>
    <scope>IDENTIFICATION</scope>
</reference>
<keyword evidence="12" id="KW-1185">Reference proteome</keyword>
<evidence type="ECO:0000313" key="12">
    <source>
        <dbReference type="Proteomes" id="UP000016666"/>
    </source>
</evidence>
<dbReference type="SUPFAM" id="SSF48097">
    <property type="entry name" value="Regulator of G-protein signaling, RGS"/>
    <property type="match status" value="1"/>
</dbReference>
<dbReference type="AlphaFoldDB" id="A0A493SUR8"/>
<evidence type="ECO:0000256" key="4">
    <source>
        <dbReference type="ARBA" id="ARBA00022700"/>
    </source>
</evidence>
<dbReference type="InterPro" id="IPR036305">
    <property type="entry name" value="RGS_sf"/>
</dbReference>
<dbReference type="InterPro" id="IPR024066">
    <property type="entry name" value="RGS_subdom1/3"/>
</dbReference>
<dbReference type="Gene3D" id="1.10.196.10">
    <property type="match status" value="1"/>
</dbReference>
<dbReference type="PROSITE" id="PS50132">
    <property type="entry name" value="RGS"/>
    <property type="match status" value="1"/>
</dbReference>
<dbReference type="CDD" id="cd08713">
    <property type="entry name" value="RGS_RGS3"/>
    <property type="match status" value="1"/>
</dbReference>
<evidence type="ECO:0000256" key="2">
    <source>
        <dbReference type="ARBA" id="ARBA00022481"/>
    </source>
</evidence>
<keyword evidence="9" id="KW-0732">Signal</keyword>
<keyword evidence="5" id="KW-0832">Ubl conjugation</keyword>
<evidence type="ECO:0000256" key="7">
    <source>
        <dbReference type="ARBA" id="ARBA00055005"/>
    </source>
</evidence>
<dbReference type="FunFam" id="1.10.196.10:FF:000003">
    <property type="entry name" value="regulator of G-protein signaling 3 isoform X1"/>
    <property type="match status" value="1"/>
</dbReference>
<dbReference type="GeneTree" id="ENSGT00940000154416"/>
<dbReference type="PRINTS" id="PR01301">
    <property type="entry name" value="RGSPROTEIN"/>
</dbReference>
<dbReference type="FunFam" id="1.10.196.10:FF:000001">
    <property type="entry name" value="Regulator of G-protein signaling 8"/>
    <property type="match status" value="1"/>
</dbReference>
<proteinExistence type="predicted"/>
<dbReference type="FunFam" id="1.10.167.10:FF:000001">
    <property type="entry name" value="Putative regulator of g-protein signaling 12"/>
    <property type="match status" value="1"/>
</dbReference>
<dbReference type="PANTHER" id="PTHR46848">
    <property type="entry name" value="REGULATOR OF G-PROTEIN SIGNALING 3"/>
    <property type="match status" value="1"/>
</dbReference>
<evidence type="ECO:0000256" key="9">
    <source>
        <dbReference type="SAM" id="SignalP"/>
    </source>
</evidence>
<feature type="signal peptide" evidence="9">
    <location>
        <begin position="1"/>
        <end position="18"/>
    </location>
</feature>
<dbReference type="GO" id="GO:0009968">
    <property type="term" value="P:negative regulation of signal transduction"/>
    <property type="evidence" value="ECO:0007669"/>
    <property type="project" value="UniProtKB-KW"/>
</dbReference>
<comment type="function">
    <text evidence="7">Down-regulates signaling from heterotrimeric G-proteins by increasing the GTPase activity of the alpha subunits, thereby driving them into their inactive GDP-bound form. Down-regulates G-protein-mediated release of inositol phosphates and activation of MAP kinases.</text>
</comment>
<keyword evidence="2" id="KW-0488">Methylation</keyword>